<feature type="chain" id="PRO_5043273211" evidence="1">
    <location>
        <begin position="18"/>
        <end position="307"/>
    </location>
</feature>
<organism evidence="2">
    <name type="scientific">Cladocopium goreaui</name>
    <dbReference type="NCBI Taxonomy" id="2562237"/>
    <lineage>
        <taxon>Eukaryota</taxon>
        <taxon>Sar</taxon>
        <taxon>Alveolata</taxon>
        <taxon>Dinophyceae</taxon>
        <taxon>Suessiales</taxon>
        <taxon>Symbiodiniaceae</taxon>
        <taxon>Cladocopium</taxon>
    </lineage>
</organism>
<reference evidence="2" key="1">
    <citation type="submission" date="2022-10" db="EMBL/GenBank/DDBJ databases">
        <authorList>
            <person name="Chen Y."/>
            <person name="Dougan E. K."/>
            <person name="Chan C."/>
            <person name="Rhodes N."/>
            <person name="Thang M."/>
        </authorList>
    </citation>
    <scope>NUCLEOTIDE SEQUENCE</scope>
</reference>
<gene>
    <name evidence="2" type="ORF">C1SCF055_LOCUS44940</name>
</gene>
<dbReference type="AlphaFoldDB" id="A0A9P1M672"/>
<evidence type="ECO:0000313" key="4">
    <source>
        <dbReference type="Proteomes" id="UP001152797"/>
    </source>
</evidence>
<accession>A0A9P1M672</accession>
<dbReference type="EMBL" id="CAMXCT020006817">
    <property type="protein sequence ID" value="CAL1173903.1"/>
    <property type="molecule type" value="Genomic_DNA"/>
</dbReference>
<comment type="caution">
    <text evidence="2">The sequence shown here is derived from an EMBL/GenBank/DDBJ whole genome shotgun (WGS) entry which is preliminary data.</text>
</comment>
<evidence type="ECO:0000256" key="1">
    <source>
        <dbReference type="SAM" id="SignalP"/>
    </source>
</evidence>
<dbReference type="Proteomes" id="UP001152797">
    <property type="component" value="Unassembled WGS sequence"/>
</dbReference>
<keyword evidence="1" id="KW-0732">Signal</keyword>
<name>A0A9P1M672_9DINO</name>
<evidence type="ECO:0000313" key="3">
    <source>
        <dbReference type="EMBL" id="CAL4807840.1"/>
    </source>
</evidence>
<evidence type="ECO:0000313" key="2">
    <source>
        <dbReference type="EMBL" id="CAI4020528.1"/>
    </source>
</evidence>
<protein>
    <submittedName>
        <fullName evidence="2">Uncharacterized protein</fullName>
    </submittedName>
</protein>
<feature type="signal peptide" evidence="1">
    <location>
        <begin position="1"/>
        <end position="17"/>
    </location>
</feature>
<proteinExistence type="predicted"/>
<dbReference type="EMBL" id="CAMXCT010006817">
    <property type="protein sequence ID" value="CAI4020528.1"/>
    <property type="molecule type" value="Genomic_DNA"/>
</dbReference>
<dbReference type="EMBL" id="CAMXCT030006817">
    <property type="protein sequence ID" value="CAL4807840.1"/>
    <property type="molecule type" value="Genomic_DNA"/>
</dbReference>
<sequence>MAMFKLLAITWAASTLGLDCQGEDCEASSLAQLQVKRAGIPKVCEYQGHVFTCDSCQTCEAGSCIGLTCEEKCSMSCIHGHCMPGSSTCIPSTEQTDKKQTTKVQAAACANWPECGQDNSCNGCKKTVDTKGTHAEYLICGANSCSNSAFELAGASSVGPKVICGGCQYSTFTGLTHMSCHSNDVHFPFACTDSSLAFFSTEFKVPLTLYCGPNGCGGVSVTASNNLRLTVTINNGGSAPKSIKMSEGCLVLKCDEEDCRLNHQILDRIDLQLGSKASCMAVNYGDYKLPAACQDKKALSCGTDLVA</sequence>
<keyword evidence="4" id="KW-1185">Reference proteome</keyword>
<reference evidence="3 4" key="2">
    <citation type="submission" date="2024-05" db="EMBL/GenBank/DDBJ databases">
        <authorList>
            <person name="Chen Y."/>
            <person name="Shah S."/>
            <person name="Dougan E. K."/>
            <person name="Thang M."/>
            <person name="Chan C."/>
        </authorList>
    </citation>
    <scope>NUCLEOTIDE SEQUENCE [LARGE SCALE GENOMIC DNA]</scope>
</reference>